<sequence>MAINKIIRILIYSDVAIVTAFSFYGPIFAIFIANQIRGGGPALAGFAVATYWVVRTIIQLPISRYLDRHDGEKDDFWALVGGSFLFSIVPLLYLFASEPWHVILFQAIYGVGDSLAVPTYLSLYGRHVDKTKEGSEWGLRSVVIGGGAALAAAFGGLLAAKFGFRIVFVLTSILSLIGSSILLVLRGYMSRRTRGGVQVKLVPSTKEHGH</sequence>
<dbReference type="InterPro" id="IPR036259">
    <property type="entry name" value="MFS_trans_sf"/>
</dbReference>
<evidence type="ECO:0000256" key="5">
    <source>
        <dbReference type="ARBA" id="ARBA00022989"/>
    </source>
</evidence>
<keyword evidence="5 7" id="KW-1133">Transmembrane helix</keyword>
<evidence type="ECO:0000256" key="4">
    <source>
        <dbReference type="ARBA" id="ARBA00022692"/>
    </source>
</evidence>
<accession>A0A0G1UXQ3</accession>
<feature type="transmembrane region" description="Helical" evidence="7">
    <location>
        <begin position="38"/>
        <end position="54"/>
    </location>
</feature>
<evidence type="ECO:0000256" key="7">
    <source>
        <dbReference type="SAM" id="Phobius"/>
    </source>
</evidence>
<keyword evidence="6 7" id="KW-0472">Membrane</keyword>
<dbReference type="AlphaFoldDB" id="A0A0G1UXQ3"/>
<dbReference type="InterPro" id="IPR050171">
    <property type="entry name" value="MFS_Transporters"/>
</dbReference>
<dbReference type="Proteomes" id="UP000034600">
    <property type="component" value="Unassembled WGS sequence"/>
</dbReference>
<feature type="domain" description="Major facilitator superfamily (MFS) profile" evidence="8">
    <location>
        <begin position="1"/>
        <end position="210"/>
    </location>
</feature>
<gene>
    <name evidence="9" type="ORF">UY32_C0013G0043</name>
</gene>
<dbReference type="EMBL" id="LCPO01000013">
    <property type="protein sequence ID" value="KKU98846.1"/>
    <property type="molecule type" value="Genomic_DNA"/>
</dbReference>
<proteinExistence type="predicted"/>
<feature type="transmembrane region" description="Helical" evidence="7">
    <location>
        <begin position="166"/>
        <end position="185"/>
    </location>
</feature>
<dbReference type="PANTHER" id="PTHR23517:SF3">
    <property type="entry name" value="INTEGRAL MEMBRANE TRANSPORT PROTEIN"/>
    <property type="match status" value="1"/>
</dbReference>
<reference evidence="9 10" key="1">
    <citation type="journal article" date="2015" name="Nature">
        <title>rRNA introns, odd ribosomes, and small enigmatic genomes across a large radiation of phyla.</title>
        <authorList>
            <person name="Brown C.T."/>
            <person name="Hug L.A."/>
            <person name="Thomas B.C."/>
            <person name="Sharon I."/>
            <person name="Castelle C.J."/>
            <person name="Singh A."/>
            <person name="Wilkins M.J."/>
            <person name="Williams K.H."/>
            <person name="Banfield J.F."/>
        </authorList>
    </citation>
    <scope>NUCLEOTIDE SEQUENCE [LARGE SCALE GENOMIC DNA]</scope>
</reference>
<keyword evidence="4 7" id="KW-0812">Transmembrane</keyword>
<dbReference type="InterPro" id="IPR020846">
    <property type="entry name" value="MFS_dom"/>
</dbReference>
<dbReference type="Pfam" id="PF07690">
    <property type="entry name" value="MFS_1"/>
    <property type="match status" value="1"/>
</dbReference>
<name>A0A0G1UXQ3_9BACT</name>
<dbReference type="GO" id="GO:0005886">
    <property type="term" value="C:plasma membrane"/>
    <property type="evidence" value="ECO:0007669"/>
    <property type="project" value="UniProtKB-SubCell"/>
</dbReference>
<evidence type="ECO:0000256" key="3">
    <source>
        <dbReference type="ARBA" id="ARBA00022475"/>
    </source>
</evidence>
<dbReference type="SUPFAM" id="SSF103473">
    <property type="entry name" value="MFS general substrate transporter"/>
    <property type="match status" value="1"/>
</dbReference>
<evidence type="ECO:0000313" key="9">
    <source>
        <dbReference type="EMBL" id="KKU98846.1"/>
    </source>
</evidence>
<feature type="transmembrane region" description="Helical" evidence="7">
    <location>
        <begin position="102"/>
        <end position="125"/>
    </location>
</feature>
<dbReference type="PANTHER" id="PTHR23517">
    <property type="entry name" value="RESISTANCE PROTEIN MDTM, PUTATIVE-RELATED-RELATED"/>
    <property type="match status" value="1"/>
</dbReference>
<feature type="transmembrane region" description="Helical" evidence="7">
    <location>
        <begin position="137"/>
        <end position="160"/>
    </location>
</feature>
<evidence type="ECO:0000256" key="1">
    <source>
        <dbReference type="ARBA" id="ARBA00004651"/>
    </source>
</evidence>
<comment type="subcellular location">
    <subcellularLocation>
        <location evidence="1">Cell membrane</location>
        <topology evidence="1">Multi-pass membrane protein</topology>
    </subcellularLocation>
</comment>
<evidence type="ECO:0000256" key="2">
    <source>
        <dbReference type="ARBA" id="ARBA00022448"/>
    </source>
</evidence>
<dbReference type="Gene3D" id="1.20.1250.20">
    <property type="entry name" value="MFS general substrate transporter like domains"/>
    <property type="match status" value="1"/>
</dbReference>
<evidence type="ECO:0000256" key="6">
    <source>
        <dbReference type="ARBA" id="ARBA00023136"/>
    </source>
</evidence>
<dbReference type="GO" id="GO:0022857">
    <property type="term" value="F:transmembrane transporter activity"/>
    <property type="evidence" value="ECO:0007669"/>
    <property type="project" value="InterPro"/>
</dbReference>
<dbReference type="PROSITE" id="PS50850">
    <property type="entry name" value="MFS"/>
    <property type="match status" value="1"/>
</dbReference>
<keyword evidence="2" id="KW-0813">Transport</keyword>
<keyword evidence="3" id="KW-1003">Cell membrane</keyword>
<feature type="transmembrane region" description="Helical" evidence="7">
    <location>
        <begin position="75"/>
        <end position="96"/>
    </location>
</feature>
<protein>
    <recommendedName>
        <fullName evidence="8">Major facilitator superfamily (MFS) profile domain-containing protein</fullName>
    </recommendedName>
</protein>
<feature type="transmembrane region" description="Helical" evidence="7">
    <location>
        <begin position="9"/>
        <end position="32"/>
    </location>
</feature>
<comment type="caution">
    <text evidence="9">The sequence shown here is derived from an EMBL/GenBank/DDBJ whole genome shotgun (WGS) entry which is preliminary data.</text>
</comment>
<evidence type="ECO:0000313" key="10">
    <source>
        <dbReference type="Proteomes" id="UP000034600"/>
    </source>
</evidence>
<organism evidence="9 10">
    <name type="scientific">Candidatus Jorgensenbacteria bacterium GW2011_GWC1_48_8</name>
    <dbReference type="NCBI Taxonomy" id="1618666"/>
    <lineage>
        <taxon>Bacteria</taxon>
        <taxon>Candidatus Joergenseniibacteriota</taxon>
    </lineage>
</organism>
<dbReference type="InterPro" id="IPR011701">
    <property type="entry name" value="MFS"/>
</dbReference>
<evidence type="ECO:0000259" key="8">
    <source>
        <dbReference type="PROSITE" id="PS50850"/>
    </source>
</evidence>